<gene>
    <name evidence="2" type="ORF">AWC22_04610</name>
</gene>
<dbReference type="CDD" id="cd06223">
    <property type="entry name" value="PRTases_typeI"/>
    <property type="match status" value="1"/>
</dbReference>
<comment type="similarity">
    <text evidence="1">Belongs to the ComF/GntX family.</text>
</comment>
<dbReference type="Gene3D" id="3.40.50.2020">
    <property type="match status" value="1"/>
</dbReference>
<protein>
    <submittedName>
        <fullName evidence="2">Uncharacterized protein</fullName>
    </submittedName>
</protein>
<reference evidence="2 3" key="1">
    <citation type="submission" date="2016-01" db="EMBL/GenBank/DDBJ databases">
        <title>The new phylogeny of the genus Mycobacterium.</title>
        <authorList>
            <person name="Tarcisio F."/>
            <person name="Conor M."/>
            <person name="Antonella G."/>
            <person name="Elisabetta G."/>
            <person name="Giulia F.S."/>
            <person name="Sara T."/>
            <person name="Anna F."/>
            <person name="Clotilde B."/>
            <person name="Roberto B."/>
            <person name="Veronica D.S."/>
            <person name="Fabio R."/>
            <person name="Monica P."/>
            <person name="Olivier J."/>
            <person name="Enrico T."/>
            <person name="Nicola S."/>
        </authorList>
    </citation>
    <scope>NUCLEOTIDE SEQUENCE [LARGE SCALE GENOMIC DNA]</scope>
    <source>
        <strain evidence="2 3">DSM 45176</strain>
    </source>
</reference>
<dbReference type="InterPro" id="IPR029057">
    <property type="entry name" value="PRTase-like"/>
</dbReference>
<proteinExistence type="inferred from homology"/>
<evidence type="ECO:0000313" key="2">
    <source>
        <dbReference type="EMBL" id="ORW61910.1"/>
    </source>
</evidence>
<dbReference type="InterPro" id="IPR051910">
    <property type="entry name" value="ComF/GntX_DNA_util-trans"/>
</dbReference>
<dbReference type="PANTHER" id="PTHR47505:SF1">
    <property type="entry name" value="DNA UTILIZATION PROTEIN YHGH"/>
    <property type="match status" value="1"/>
</dbReference>
<dbReference type="AlphaFoldDB" id="A0A1X2BE20"/>
<organism evidence="2 3">
    <name type="scientific">Mycobacterium riyadhense</name>
    <dbReference type="NCBI Taxonomy" id="486698"/>
    <lineage>
        <taxon>Bacteria</taxon>
        <taxon>Bacillati</taxon>
        <taxon>Actinomycetota</taxon>
        <taxon>Actinomycetes</taxon>
        <taxon>Mycobacteriales</taxon>
        <taxon>Mycobacteriaceae</taxon>
        <taxon>Mycobacterium</taxon>
    </lineage>
</organism>
<accession>A0A1X2BE20</accession>
<comment type="caution">
    <text evidence="2">The sequence shown here is derived from an EMBL/GenBank/DDBJ whole genome shotgun (WGS) entry which is preliminary data.</text>
</comment>
<keyword evidence="3" id="KW-1185">Reference proteome</keyword>
<evidence type="ECO:0000313" key="3">
    <source>
        <dbReference type="Proteomes" id="UP000193087"/>
    </source>
</evidence>
<evidence type="ECO:0000256" key="1">
    <source>
        <dbReference type="ARBA" id="ARBA00008007"/>
    </source>
</evidence>
<name>A0A1X2BE20_9MYCO</name>
<dbReference type="EMBL" id="LQPQ01000229">
    <property type="protein sequence ID" value="ORW61910.1"/>
    <property type="molecule type" value="Genomic_DNA"/>
</dbReference>
<dbReference type="SUPFAM" id="SSF53271">
    <property type="entry name" value="PRTase-like"/>
    <property type="match status" value="1"/>
</dbReference>
<dbReference type="Proteomes" id="UP000193087">
    <property type="component" value="Unassembled WGS sequence"/>
</dbReference>
<dbReference type="PANTHER" id="PTHR47505">
    <property type="entry name" value="DNA UTILIZATION PROTEIN YHGH"/>
    <property type="match status" value="1"/>
</dbReference>
<sequence>MAEAADRHLLYVDGPVGAIKQVMLVDPEYVRQTSASAVHHALEGVGPNPRSETIALLDLLGSALTVPCGDGLDFAIALDWYKKVVDGVDPREWDNTALADLVHRGKYWYKKSKDVAKLREVGLAVVGEIVEFIAAHPLLCDVDAIAAVPGHDSHVLSFGSRVADAVARERDAALVRCTCVREFRSPAKALELDRRADAVRGLFRCARDMSGRSVLVVDDVYGSGATAQETARALRAAGAVCVAGLAAVRTMKSL</sequence>
<dbReference type="InterPro" id="IPR000836">
    <property type="entry name" value="PRTase_dom"/>
</dbReference>